<gene>
    <name evidence="1" type="ORF">P6P90_12025</name>
</gene>
<sequence>MQIAIDAIVNKLMKEMTLTEQHKHNPQKVREHLTAVRALCDLVLEENMQEVRSAPLTESNPVVTQTMTPKYLQENDANGGSLLDF</sequence>
<dbReference type="RefSeq" id="WP_124564165.1">
    <property type="nucleotide sequence ID" value="NZ_JARRRY010000011.1"/>
</dbReference>
<dbReference type="Proteomes" id="UP001218246">
    <property type="component" value="Unassembled WGS sequence"/>
</dbReference>
<keyword evidence="2" id="KW-1185">Reference proteome</keyword>
<proteinExistence type="predicted"/>
<accession>A0ABT6H5R9</accession>
<dbReference type="InterPro" id="IPR035218">
    <property type="entry name" value="DUF5327"/>
</dbReference>
<name>A0ABT6H5R9_9BACI</name>
<evidence type="ECO:0000313" key="1">
    <source>
        <dbReference type="EMBL" id="MDG5754695.1"/>
    </source>
</evidence>
<reference evidence="1 2" key="1">
    <citation type="submission" date="2023-04" db="EMBL/GenBank/DDBJ databases">
        <title>Ectobacillus antri isolated from activated sludge.</title>
        <authorList>
            <person name="Yan P."/>
            <person name="Liu X."/>
        </authorList>
    </citation>
    <scope>NUCLEOTIDE SEQUENCE [LARGE SCALE GENOMIC DNA]</scope>
    <source>
        <strain evidence="1 2">C18H</strain>
    </source>
</reference>
<dbReference type="Pfam" id="PF17261">
    <property type="entry name" value="DUF5327"/>
    <property type="match status" value="1"/>
</dbReference>
<protein>
    <submittedName>
        <fullName evidence="1">YwdI family protein</fullName>
    </submittedName>
</protein>
<evidence type="ECO:0000313" key="2">
    <source>
        <dbReference type="Proteomes" id="UP001218246"/>
    </source>
</evidence>
<organism evidence="1 2">
    <name type="scientific">Ectobacillus antri</name>
    <dbReference type="NCBI Taxonomy" id="2486280"/>
    <lineage>
        <taxon>Bacteria</taxon>
        <taxon>Bacillati</taxon>
        <taxon>Bacillota</taxon>
        <taxon>Bacilli</taxon>
        <taxon>Bacillales</taxon>
        <taxon>Bacillaceae</taxon>
        <taxon>Ectobacillus</taxon>
    </lineage>
</organism>
<comment type="caution">
    <text evidence="1">The sequence shown here is derived from an EMBL/GenBank/DDBJ whole genome shotgun (WGS) entry which is preliminary data.</text>
</comment>
<dbReference type="EMBL" id="JARULN010000011">
    <property type="protein sequence ID" value="MDG5754695.1"/>
    <property type="molecule type" value="Genomic_DNA"/>
</dbReference>